<evidence type="ECO:0000256" key="8">
    <source>
        <dbReference type="ARBA" id="ARBA00023211"/>
    </source>
</evidence>
<dbReference type="PANTHER" id="PTHR43782:SF3">
    <property type="entry name" value="ARGINASE"/>
    <property type="match status" value="1"/>
</dbReference>
<dbReference type="GO" id="GO:0030145">
    <property type="term" value="F:manganese ion binding"/>
    <property type="evidence" value="ECO:0007669"/>
    <property type="project" value="TreeGrafter"/>
</dbReference>
<dbReference type="NCBIfam" id="TIGR01229">
    <property type="entry name" value="rocF_arginase"/>
    <property type="match status" value="1"/>
</dbReference>
<keyword evidence="6" id="KW-0479">Metal-binding</keyword>
<evidence type="ECO:0000256" key="12">
    <source>
        <dbReference type="SAM" id="Phobius"/>
    </source>
</evidence>
<dbReference type="RefSeq" id="XP_028466233.1">
    <property type="nucleotide sequence ID" value="XM_028608060.1"/>
</dbReference>
<dbReference type="PANTHER" id="PTHR43782">
    <property type="entry name" value="ARGINASE"/>
    <property type="match status" value="1"/>
</dbReference>
<evidence type="ECO:0000256" key="4">
    <source>
        <dbReference type="ARBA" id="ARBA00018123"/>
    </source>
</evidence>
<accession>A0A3N2PV99</accession>
<dbReference type="OrthoDB" id="9992747at2759"/>
<dbReference type="Proteomes" id="UP000272025">
    <property type="component" value="Unassembled WGS sequence"/>
</dbReference>
<evidence type="ECO:0000313" key="13">
    <source>
        <dbReference type="EMBL" id="ROT38427.1"/>
    </source>
</evidence>
<dbReference type="InterPro" id="IPR006035">
    <property type="entry name" value="Ureohydrolase"/>
</dbReference>
<dbReference type="PRINTS" id="PR00116">
    <property type="entry name" value="ARGINASE"/>
</dbReference>
<feature type="transmembrane region" description="Helical" evidence="12">
    <location>
        <begin position="435"/>
        <end position="459"/>
    </location>
</feature>
<dbReference type="PROSITE" id="PS01053">
    <property type="entry name" value="ARGINASE_1"/>
    <property type="match status" value="1"/>
</dbReference>
<keyword evidence="12" id="KW-1133">Transmembrane helix</keyword>
<dbReference type="InterPro" id="IPR014033">
    <property type="entry name" value="Arginase"/>
</dbReference>
<keyword evidence="8" id="KW-0464">Manganese</keyword>
<keyword evidence="12" id="KW-0812">Transmembrane</keyword>
<feature type="transmembrane region" description="Helical" evidence="12">
    <location>
        <begin position="533"/>
        <end position="555"/>
    </location>
</feature>
<comment type="cofactor">
    <cofactor evidence="1">
        <name>Mn(2+)</name>
        <dbReference type="ChEBI" id="CHEBI:29035"/>
    </cofactor>
</comment>
<dbReference type="SUPFAM" id="SSF52768">
    <property type="entry name" value="Arginase/deacetylase"/>
    <property type="match status" value="1"/>
</dbReference>
<dbReference type="EMBL" id="ML119055">
    <property type="protein sequence ID" value="ROT38427.1"/>
    <property type="molecule type" value="Genomic_DNA"/>
</dbReference>
<dbReference type="FunFam" id="3.40.800.10:FF:000012">
    <property type="entry name" value="Arginase"/>
    <property type="match status" value="1"/>
</dbReference>
<dbReference type="UniPathway" id="UPA00158">
    <property type="reaction ID" value="UER00270"/>
</dbReference>
<dbReference type="InterPro" id="IPR023696">
    <property type="entry name" value="Ureohydrolase_dom_sf"/>
</dbReference>
<name>A0A3N2PV99_SODAK</name>
<protein>
    <recommendedName>
        <fullName evidence="4">Arginase</fullName>
        <ecNumber evidence="3">3.5.3.1</ecNumber>
    </recommendedName>
</protein>
<evidence type="ECO:0000256" key="5">
    <source>
        <dbReference type="ARBA" id="ARBA00022503"/>
    </source>
</evidence>
<evidence type="ECO:0000313" key="14">
    <source>
        <dbReference type="Proteomes" id="UP000272025"/>
    </source>
</evidence>
<dbReference type="GO" id="GO:0004053">
    <property type="term" value="F:arginase activity"/>
    <property type="evidence" value="ECO:0007669"/>
    <property type="project" value="UniProtKB-EC"/>
</dbReference>
<evidence type="ECO:0000256" key="3">
    <source>
        <dbReference type="ARBA" id="ARBA00012168"/>
    </source>
</evidence>
<keyword evidence="5" id="KW-0056">Arginine metabolism</keyword>
<reference evidence="13 14" key="1">
    <citation type="journal article" date="2018" name="Mol. Ecol.">
        <title>The obligate alkalophilic soda-lake fungus Sodiomyces alkalinus has shifted to a protein diet.</title>
        <authorList>
            <person name="Grum-Grzhimaylo A.A."/>
            <person name="Falkoski D.L."/>
            <person name="van den Heuvel J."/>
            <person name="Valero-Jimenez C.A."/>
            <person name="Min B."/>
            <person name="Choi I.G."/>
            <person name="Lipzen A."/>
            <person name="Daum C.G."/>
            <person name="Aanen D.K."/>
            <person name="Tsang A."/>
            <person name="Henrissat B."/>
            <person name="Bilanenko E.N."/>
            <person name="de Vries R.P."/>
            <person name="van Kan J.A.L."/>
            <person name="Grigoriev I.V."/>
            <person name="Debets A.J.M."/>
        </authorList>
    </citation>
    <scope>NUCLEOTIDE SEQUENCE [LARGE SCALE GENOMIC DNA]</scope>
    <source>
        <strain evidence="13 14">F11</strain>
    </source>
</reference>
<dbReference type="Gene3D" id="3.40.800.10">
    <property type="entry name" value="Ureohydrolase domain"/>
    <property type="match status" value="1"/>
</dbReference>
<dbReference type="GO" id="GO:0005634">
    <property type="term" value="C:nucleus"/>
    <property type="evidence" value="ECO:0007669"/>
    <property type="project" value="TreeGrafter"/>
</dbReference>
<dbReference type="GO" id="GO:0006525">
    <property type="term" value="P:arginine metabolic process"/>
    <property type="evidence" value="ECO:0007669"/>
    <property type="project" value="UniProtKB-KW"/>
</dbReference>
<proteinExistence type="inferred from homology"/>
<evidence type="ECO:0000256" key="2">
    <source>
        <dbReference type="ARBA" id="ARBA00005098"/>
    </source>
</evidence>
<evidence type="ECO:0000256" key="6">
    <source>
        <dbReference type="ARBA" id="ARBA00022723"/>
    </source>
</evidence>
<dbReference type="InterPro" id="IPR020855">
    <property type="entry name" value="Ureohydrolase_Mn_BS"/>
</dbReference>
<dbReference type="GO" id="GO:0005829">
    <property type="term" value="C:cytosol"/>
    <property type="evidence" value="ECO:0007669"/>
    <property type="project" value="TreeGrafter"/>
</dbReference>
<dbReference type="STRING" id="1314773.A0A3N2PV99"/>
<evidence type="ECO:0000256" key="7">
    <source>
        <dbReference type="ARBA" id="ARBA00022801"/>
    </source>
</evidence>
<evidence type="ECO:0000256" key="1">
    <source>
        <dbReference type="ARBA" id="ARBA00001936"/>
    </source>
</evidence>
<evidence type="ECO:0000256" key="9">
    <source>
        <dbReference type="ARBA" id="ARBA00047391"/>
    </source>
</evidence>
<dbReference type="EC" id="3.5.3.1" evidence="3"/>
<evidence type="ECO:0000256" key="10">
    <source>
        <dbReference type="PROSITE-ProRule" id="PRU00742"/>
    </source>
</evidence>
<gene>
    <name evidence="13" type="ORF">SODALDRAFT_277394</name>
</gene>
<dbReference type="CDD" id="cd09989">
    <property type="entry name" value="Arginase"/>
    <property type="match status" value="1"/>
</dbReference>
<dbReference type="GeneID" id="39576538"/>
<keyword evidence="12" id="KW-0472">Membrane</keyword>
<dbReference type="Pfam" id="PF00491">
    <property type="entry name" value="Arginase"/>
    <property type="match status" value="1"/>
</dbReference>
<comment type="similarity">
    <text evidence="10 11">Belongs to the arginase family.</text>
</comment>
<keyword evidence="7 11" id="KW-0378">Hydrolase</keyword>
<evidence type="ECO:0000256" key="11">
    <source>
        <dbReference type="RuleBase" id="RU003684"/>
    </source>
</evidence>
<comment type="catalytic activity">
    <reaction evidence="9">
        <text>L-arginine + H2O = urea + L-ornithine</text>
        <dbReference type="Rhea" id="RHEA:20569"/>
        <dbReference type="ChEBI" id="CHEBI:15377"/>
        <dbReference type="ChEBI" id="CHEBI:16199"/>
        <dbReference type="ChEBI" id="CHEBI:32682"/>
        <dbReference type="ChEBI" id="CHEBI:46911"/>
        <dbReference type="EC" id="3.5.3.1"/>
    </reaction>
</comment>
<dbReference type="GO" id="GO:0000050">
    <property type="term" value="P:urea cycle"/>
    <property type="evidence" value="ECO:0007669"/>
    <property type="project" value="UniProtKB-UniPathway"/>
</dbReference>
<feature type="transmembrane region" description="Helical" evidence="12">
    <location>
        <begin position="466"/>
        <end position="491"/>
    </location>
</feature>
<feature type="transmembrane region" description="Helical" evidence="12">
    <location>
        <begin position="403"/>
        <end position="423"/>
    </location>
</feature>
<sequence>MCTSMIKSKFLSNPEDIGIVAVGFSGGQCKPGVDAAPKALIESGLLTQLREELGYKLHGDDEVHLYSDLAPAEDPPHRNMKNPRAVSAVTERIAQQVHHHASQGRMVLTLGGDHSIAIGTLAGSAKATRERLGREMAVIWVDAHADINTPETSDSGNIHGMPVAFATGLAREENPDGPFGWLHKDHLVSTSKLVYIALRDVDAPEKRILRENGIRAFSMHDIDRHGIGRVMEMALAHIGNDTPIHLSFDVDALDPLWAPSTGTPVRGGLTLREGDYICECVHETGSLVAVDLVEVNPTLADERDVGAHETVRAGCSIVRPPSSSPTTKTNHITTLTTRPPRPLDRLFLCSPFLYHRRHHRHHRPSLPHIHNLIMASTVAESVLYERRPVKTHRYQWPGVQLNIWILIMLVASCFLIGSFAIFIQVQEQLLLPIPWYFPYLVTVASLTLAYILLLLYLIFNRRLLPAIVMIGAFVLFVLWMVGLVVIAVQLFGPTGSVQGSCDVAVFSFNPTGPSLHTLAWLQQRAVCQTWQAAFAFSIVGALFLVWIMVMAYQVFVTA</sequence>
<organism evidence="13 14">
    <name type="scientific">Sodiomyces alkalinus (strain CBS 110278 / VKM F-3762 / F11)</name>
    <name type="common">Alkaliphilic filamentous fungus</name>
    <dbReference type="NCBI Taxonomy" id="1314773"/>
    <lineage>
        <taxon>Eukaryota</taxon>
        <taxon>Fungi</taxon>
        <taxon>Dikarya</taxon>
        <taxon>Ascomycota</taxon>
        <taxon>Pezizomycotina</taxon>
        <taxon>Sordariomycetes</taxon>
        <taxon>Hypocreomycetidae</taxon>
        <taxon>Glomerellales</taxon>
        <taxon>Plectosphaerellaceae</taxon>
        <taxon>Sodiomyces</taxon>
    </lineage>
</organism>
<keyword evidence="14" id="KW-1185">Reference proteome</keyword>
<dbReference type="AlphaFoldDB" id="A0A3N2PV99"/>
<dbReference type="PROSITE" id="PS51409">
    <property type="entry name" value="ARGINASE_2"/>
    <property type="match status" value="1"/>
</dbReference>
<comment type="pathway">
    <text evidence="2">Nitrogen metabolism; urea cycle; L-ornithine and urea from L-arginine: step 1/1.</text>
</comment>